<evidence type="ECO:0000259" key="2">
    <source>
        <dbReference type="PROSITE" id="PS50032"/>
    </source>
</evidence>
<reference evidence="3 4" key="1">
    <citation type="journal article" date="2018" name="Evol. Lett.">
        <title>Horizontal gene cluster transfer increased hallucinogenic mushroom diversity.</title>
        <authorList>
            <person name="Reynolds H.T."/>
            <person name="Vijayakumar V."/>
            <person name="Gluck-Thaler E."/>
            <person name="Korotkin H.B."/>
            <person name="Matheny P.B."/>
            <person name="Slot J.C."/>
        </authorList>
    </citation>
    <scope>NUCLEOTIDE SEQUENCE [LARGE SCALE GENOMIC DNA]</scope>
    <source>
        <strain evidence="3 4">2631</strain>
    </source>
</reference>
<accession>A0A409X6K9</accession>
<proteinExistence type="predicted"/>
<protein>
    <recommendedName>
        <fullName evidence="2">KA1 domain-containing protein</fullName>
    </recommendedName>
</protein>
<dbReference type="OrthoDB" id="193931at2759"/>
<dbReference type="PROSITE" id="PS50032">
    <property type="entry name" value="KA1"/>
    <property type="match status" value="1"/>
</dbReference>
<evidence type="ECO:0000313" key="3">
    <source>
        <dbReference type="EMBL" id="PPQ86375.1"/>
    </source>
</evidence>
<dbReference type="EMBL" id="NHYD01002506">
    <property type="protein sequence ID" value="PPQ86375.1"/>
    <property type="molecule type" value="Genomic_DNA"/>
</dbReference>
<evidence type="ECO:0000313" key="4">
    <source>
        <dbReference type="Proteomes" id="UP000283269"/>
    </source>
</evidence>
<dbReference type="Pfam" id="PF02149">
    <property type="entry name" value="KA1"/>
    <property type="match status" value="1"/>
</dbReference>
<comment type="caution">
    <text evidence="3">The sequence shown here is derived from an EMBL/GenBank/DDBJ whole genome shotgun (WGS) entry which is preliminary data.</text>
</comment>
<dbReference type="InParanoid" id="A0A409X6K9"/>
<feature type="domain" description="KA1" evidence="2">
    <location>
        <begin position="148"/>
        <end position="198"/>
    </location>
</feature>
<dbReference type="Proteomes" id="UP000283269">
    <property type="component" value="Unassembled WGS sequence"/>
</dbReference>
<sequence>MVMRRGSEQRAASAAPSSGHSIDAVRIAQHEHRQPRHDLERRAEDLRDGPVEVPAEHEQVVGLVRVHTAADPPLIGEHEPLHMLTDVRRLDQEARTALEVLPRVVIVGEPLNMNGWDALHNPISPSPLTTVPPSAFWASGSNSKGGTGPAYGNEIQFGIESTRLDRLNDTYSLDIRRLKGNLRSYKSLYDTLQERADLSVFGCIMLCVSHITLHSD</sequence>
<dbReference type="AlphaFoldDB" id="A0A409X6K9"/>
<dbReference type="InterPro" id="IPR001772">
    <property type="entry name" value="KA1_dom"/>
</dbReference>
<keyword evidence="4" id="KW-1185">Reference proteome</keyword>
<organism evidence="3 4">
    <name type="scientific">Psilocybe cyanescens</name>
    <dbReference type="NCBI Taxonomy" id="93625"/>
    <lineage>
        <taxon>Eukaryota</taxon>
        <taxon>Fungi</taxon>
        <taxon>Dikarya</taxon>
        <taxon>Basidiomycota</taxon>
        <taxon>Agaricomycotina</taxon>
        <taxon>Agaricomycetes</taxon>
        <taxon>Agaricomycetidae</taxon>
        <taxon>Agaricales</taxon>
        <taxon>Agaricineae</taxon>
        <taxon>Strophariaceae</taxon>
        <taxon>Psilocybe</taxon>
    </lineage>
</organism>
<dbReference type="STRING" id="93625.A0A409X6K9"/>
<feature type="non-terminal residue" evidence="3">
    <location>
        <position position="216"/>
    </location>
</feature>
<feature type="region of interest" description="Disordered" evidence="1">
    <location>
        <begin position="1"/>
        <end position="22"/>
    </location>
</feature>
<name>A0A409X6K9_PSICY</name>
<gene>
    <name evidence="3" type="ORF">CVT25_002453</name>
</gene>
<evidence type="ECO:0000256" key="1">
    <source>
        <dbReference type="SAM" id="MobiDB-lite"/>
    </source>
</evidence>